<dbReference type="GO" id="GO:0016301">
    <property type="term" value="F:kinase activity"/>
    <property type="evidence" value="ECO:0007669"/>
    <property type="project" value="UniProtKB-KW"/>
</dbReference>
<gene>
    <name evidence="5" type="ORF">QEH59_14360</name>
</gene>
<evidence type="ECO:0000256" key="1">
    <source>
        <dbReference type="ARBA" id="ARBA00010688"/>
    </source>
</evidence>
<proteinExistence type="inferred from homology"/>
<dbReference type="PROSITE" id="PS00583">
    <property type="entry name" value="PFKB_KINASES_1"/>
    <property type="match status" value="1"/>
</dbReference>
<sequence>MNKKFIVAGIGELLWDVFPHRARIGGAPANFAWHCGQIGAQAYPISCIGHDAMGQRMRTELAQSGVATDYLITNEKYPTGQAKVTFDTEGKPNYEIVMDAAWDHLTLTAELKQLAQNLDAVSFGSLAQRSTASRETIQAFIEGMPEQSLKIFDVNLRQSFHSKQLIERSLQIANILKLSDEELDILAGYFNLNGPEIEQLQQLQARFDLRLLVYTRGSKGSQLLTAETMHETPCHPVDMIDSVGAGDSFTAAICMGLLHQWPLNRINIFANQVASFVCSQTGATPILPQQFTLSK</sequence>
<evidence type="ECO:0000256" key="2">
    <source>
        <dbReference type="ARBA" id="ARBA00022679"/>
    </source>
</evidence>
<dbReference type="Pfam" id="PF00294">
    <property type="entry name" value="PfkB"/>
    <property type="match status" value="1"/>
</dbReference>
<dbReference type="EMBL" id="JARXIC010000027">
    <property type="protein sequence ID" value="MDQ8195613.1"/>
    <property type="molecule type" value="Genomic_DNA"/>
</dbReference>
<dbReference type="InterPro" id="IPR029056">
    <property type="entry name" value="Ribokinase-like"/>
</dbReference>
<dbReference type="Proteomes" id="UP001243717">
    <property type="component" value="Unassembled WGS sequence"/>
</dbReference>
<organism evidence="5 6">
    <name type="scientific">Thalassobacterium sedimentorum</name>
    <dbReference type="NCBI Taxonomy" id="3041258"/>
    <lineage>
        <taxon>Bacteria</taxon>
        <taxon>Pseudomonadati</taxon>
        <taxon>Verrucomicrobiota</taxon>
        <taxon>Opitutia</taxon>
        <taxon>Puniceicoccales</taxon>
        <taxon>Coraliomargaritaceae</taxon>
        <taxon>Thalassobacterium</taxon>
    </lineage>
</organism>
<dbReference type="PANTHER" id="PTHR43085">
    <property type="entry name" value="HEXOKINASE FAMILY MEMBER"/>
    <property type="match status" value="1"/>
</dbReference>
<dbReference type="InterPro" id="IPR050306">
    <property type="entry name" value="PfkB_Carbo_kinase"/>
</dbReference>
<evidence type="ECO:0000313" key="6">
    <source>
        <dbReference type="Proteomes" id="UP001243717"/>
    </source>
</evidence>
<reference evidence="5 6" key="1">
    <citation type="submission" date="2023-04" db="EMBL/GenBank/DDBJ databases">
        <title>A novel bacteria isolated from coastal sediment.</title>
        <authorList>
            <person name="Liu X.-J."/>
            <person name="Du Z.-J."/>
        </authorList>
    </citation>
    <scope>NUCLEOTIDE SEQUENCE [LARGE SCALE GENOMIC DNA]</scope>
    <source>
        <strain evidence="5 6">SDUM461004</strain>
    </source>
</reference>
<dbReference type="EC" id="2.7.1.-" evidence="5"/>
<keyword evidence="3 5" id="KW-0418">Kinase</keyword>
<protein>
    <submittedName>
        <fullName evidence="5">Carbohydrate kinase</fullName>
        <ecNumber evidence="5">2.7.1.-</ecNumber>
    </submittedName>
</protein>
<dbReference type="RefSeq" id="WP_308986063.1">
    <property type="nucleotide sequence ID" value="NZ_JARXIC010000027.1"/>
</dbReference>
<keyword evidence="2 5" id="KW-0808">Transferase</keyword>
<evidence type="ECO:0000259" key="4">
    <source>
        <dbReference type="Pfam" id="PF00294"/>
    </source>
</evidence>
<feature type="domain" description="Carbohydrate kinase PfkB" evidence="4">
    <location>
        <begin position="23"/>
        <end position="288"/>
    </location>
</feature>
<dbReference type="PANTHER" id="PTHR43085:SF57">
    <property type="entry name" value="CARBOHYDRATE KINASE PFKB DOMAIN-CONTAINING PROTEIN"/>
    <property type="match status" value="1"/>
</dbReference>
<dbReference type="CDD" id="cd01167">
    <property type="entry name" value="bac_FRK"/>
    <property type="match status" value="1"/>
</dbReference>
<keyword evidence="6" id="KW-1185">Reference proteome</keyword>
<accession>A0ABU1ALE7</accession>
<dbReference type="Gene3D" id="3.40.1190.20">
    <property type="match status" value="1"/>
</dbReference>
<comment type="caution">
    <text evidence="5">The sequence shown here is derived from an EMBL/GenBank/DDBJ whole genome shotgun (WGS) entry which is preliminary data.</text>
</comment>
<evidence type="ECO:0000313" key="5">
    <source>
        <dbReference type="EMBL" id="MDQ8195613.1"/>
    </source>
</evidence>
<dbReference type="InterPro" id="IPR002173">
    <property type="entry name" value="Carboh/pur_kinase_PfkB_CS"/>
</dbReference>
<evidence type="ECO:0000256" key="3">
    <source>
        <dbReference type="ARBA" id="ARBA00022777"/>
    </source>
</evidence>
<comment type="similarity">
    <text evidence="1">Belongs to the carbohydrate kinase PfkB family.</text>
</comment>
<name>A0ABU1ALE7_9BACT</name>
<dbReference type="InterPro" id="IPR011611">
    <property type="entry name" value="PfkB_dom"/>
</dbReference>
<dbReference type="SUPFAM" id="SSF53613">
    <property type="entry name" value="Ribokinase-like"/>
    <property type="match status" value="1"/>
</dbReference>